<dbReference type="OrthoDB" id="1936192at2759"/>
<evidence type="ECO:0000259" key="1">
    <source>
        <dbReference type="Pfam" id="PF04937"/>
    </source>
</evidence>
<evidence type="ECO:0000313" key="3">
    <source>
        <dbReference type="Proteomes" id="UP000701853"/>
    </source>
</evidence>
<evidence type="ECO:0000313" key="2">
    <source>
        <dbReference type="EMBL" id="KAG8485832.1"/>
    </source>
</evidence>
<dbReference type="SUPFAM" id="SSF53098">
    <property type="entry name" value="Ribonuclease H-like"/>
    <property type="match status" value="1"/>
</dbReference>
<reference evidence="2 3" key="1">
    <citation type="journal article" date="2021" name="bioRxiv">
        <title>The Gossypium anomalum genome as a resource for cotton improvement and evolutionary analysis of hybrid incompatibility.</title>
        <authorList>
            <person name="Grover C.E."/>
            <person name="Yuan D."/>
            <person name="Arick M.A."/>
            <person name="Miller E.R."/>
            <person name="Hu G."/>
            <person name="Peterson D.G."/>
            <person name="Wendel J.F."/>
            <person name="Udall J.A."/>
        </authorList>
    </citation>
    <scope>NUCLEOTIDE SEQUENCE [LARGE SCALE GENOMIC DNA]</scope>
    <source>
        <strain evidence="2">JFW-Udall</strain>
        <tissue evidence="2">Leaf</tissue>
    </source>
</reference>
<proteinExistence type="predicted"/>
<name>A0A8J5YNR0_9ROSI</name>
<accession>A0A8J5YNR0</accession>
<feature type="domain" description="DUF659" evidence="1">
    <location>
        <begin position="117"/>
        <end position="190"/>
    </location>
</feature>
<dbReference type="Pfam" id="PF04937">
    <property type="entry name" value="DUF659"/>
    <property type="match status" value="1"/>
</dbReference>
<keyword evidence="3" id="KW-1185">Reference proteome</keyword>
<comment type="caution">
    <text evidence="2">The sequence shown here is derived from an EMBL/GenBank/DDBJ whole genome shotgun (WGS) entry which is preliminary data.</text>
</comment>
<gene>
    <name evidence="2" type="ORF">CXB51_019167</name>
</gene>
<protein>
    <recommendedName>
        <fullName evidence="1">DUF659 domain-containing protein</fullName>
    </recommendedName>
</protein>
<dbReference type="EMBL" id="JAHUZN010000008">
    <property type="protein sequence ID" value="KAG8485832.1"/>
    <property type="molecule type" value="Genomic_DNA"/>
</dbReference>
<dbReference type="InterPro" id="IPR007021">
    <property type="entry name" value="DUF659"/>
</dbReference>
<dbReference type="Proteomes" id="UP000701853">
    <property type="component" value="Chromosome 8"/>
</dbReference>
<dbReference type="AlphaFoldDB" id="A0A8J5YNR0"/>
<organism evidence="2 3">
    <name type="scientific">Gossypium anomalum</name>
    <dbReference type="NCBI Taxonomy" id="47600"/>
    <lineage>
        <taxon>Eukaryota</taxon>
        <taxon>Viridiplantae</taxon>
        <taxon>Streptophyta</taxon>
        <taxon>Embryophyta</taxon>
        <taxon>Tracheophyta</taxon>
        <taxon>Spermatophyta</taxon>
        <taxon>Magnoliopsida</taxon>
        <taxon>eudicotyledons</taxon>
        <taxon>Gunneridae</taxon>
        <taxon>Pentapetalae</taxon>
        <taxon>rosids</taxon>
        <taxon>malvids</taxon>
        <taxon>Malvales</taxon>
        <taxon>Malvaceae</taxon>
        <taxon>Malvoideae</taxon>
        <taxon>Gossypium</taxon>
    </lineage>
</organism>
<dbReference type="InterPro" id="IPR012337">
    <property type="entry name" value="RNaseH-like_sf"/>
</dbReference>
<sequence length="380" mass="43701">MTSQSGSGSAGSSNNVINASVSQDYISNTSLWRYKLNGQGIRVRPKVTLQHLAEMQKIVEDAKLKLQPKIVQLPPIRIQFDLHTSGYNVLRTTLLQKERANIERLLQPIKGMWREKDGAIFLKAVNCEKEDNDKFYVATLIKDVISDVGAQNVVQVITDNAPVCKVARSLTPCVVNTLNLALKNICAVKNTEKNEVTYDVLLVTYDVLFWIINVDTQFASMIVMLKRLKLIRRDFQNMVINRPTLHLVYEMWDEMLEKVKTGIYRHEGKKGEERSIFYEVVYDILIDRWTKSTTPLHCMDHSLNPRGIGVHILFIQSMKRNKINPQRDLNKMWDIRGDEFESFERVGVFQVANLSLDESNMEMVIFANEEEDMEKANAMN</sequence>